<comment type="subcellular location">
    <subcellularLocation>
        <location evidence="1">Cytoplasm</location>
    </subcellularLocation>
</comment>
<reference evidence="3 4" key="1">
    <citation type="submission" date="2018-06" db="EMBL/GenBank/DDBJ databases">
        <authorList>
            <consortium name="Pathogen Informatics"/>
            <person name="Doyle S."/>
        </authorList>
    </citation>
    <scope>NUCLEOTIDE SEQUENCE [LARGE SCALE GENOMIC DNA]</scope>
    <source>
        <strain evidence="3 4">NCTC10005</strain>
    </source>
</reference>
<dbReference type="PROSITE" id="PS51368">
    <property type="entry name" value="UREASE_3"/>
    <property type="match status" value="1"/>
</dbReference>
<dbReference type="GO" id="GO:0005737">
    <property type="term" value="C:cytoplasm"/>
    <property type="evidence" value="ECO:0007669"/>
    <property type="project" value="UniProtKB-SubCell"/>
</dbReference>
<feature type="domain" description="Urease" evidence="2">
    <location>
        <begin position="1"/>
        <end position="104"/>
    </location>
</feature>
<evidence type="ECO:0000259" key="2">
    <source>
        <dbReference type="PROSITE" id="PS51368"/>
    </source>
</evidence>
<dbReference type="Proteomes" id="UP000255106">
    <property type="component" value="Unassembled WGS sequence"/>
</dbReference>
<name>A0A377LS75_ENTCL</name>
<keyword evidence="1" id="KW-0963">Cytoplasm</keyword>
<dbReference type="GO" id="GO:0016151">
    <property type="term" value="F:nickel cation binding"/>
    <property type="evidence" value="ECO:0007669"/>
    <property type="project" value="InterPro"/>
</dbReference>
<protein>
    <submittedName>
        <fullName evidence="3">Urease subunit alpha</fullName>
        <ecNumber evidence="3">3.5.1.5</ecNumber>
    </submittedName>
</protein>
<evidence type="ECO:0000313" key="3">
    <source>
        <dbReference type="EMBL" id="STQ09215.1"/>
    </source>
</evidence>
<evidence type="ECO:0000256" key="1">
    <source>
        <dbReference type="PROSITE-ProRule" id="PRU00700"/>
    </source>
</evidence>
<dbReference type="InterPro" id="IPR017951">
    <property type="entry name" value="Urease_asu_c"/>
</dbReference>
<dbReference type="SUPFAM" id="SSF51556">
    <property type="entry name" value="Metallo-dependent hydrolases"/>
    <property type="match status" value="1"/>
</dbReference>
<organism evidence="3 4">
    <name type="scientific">Enterobacter cloacae</name>
    <dbReference type="NCBI Taxonomy" id="550"/>
    <lineage>
        <taxon>Bacteria</taxon>
        <taxon>Pseudomonadati</taxon>
        <taxon>Pseudomonadota</taxon>
        <taxon>Gammaproteobacteria</taxon>
        <taxon>Enterobacterales</taxon>
        <taxon>Enterobacteriaceae</taxon>
        <taxon>Enterobacter</taxon>
        <taxon>Enterobacter cloacae complex</taxon>
    </lineage>
</organism>
<evidence type="ECO:0000313" key="4">
    <source>
        <dbReference type="Proteomes" id="UP000255106"/>
    </source>
</evidence>
<dbReference type="InterPro" id="IPR032466">
    <property type="entry name" value="Metal_Hydrolase"/>
</dbReference>
<comment type="caution">
    <text evidence="1">Lacks conserved residue(s) required for the propagation of feature annotation.</text>
</comment>
<keyword evidence="3" id="KW-0378">Hydrolase</keyword>
<dbReference type="InterPro" id="IPR050112">
    <property type="entry name" value="Urease_alpha_subunit"/>
</dbReference>
<dbReference type="PANTHER" id="PTHR43440">
    <property type="entry name" value="UREASE"/>
    <property type="match status" value="1"/>
</dbReference>
<dbReference type="EMBL" id="UGJB01000004">
    <property type="protein sequence ID" value="STQ09215.1"/>
    <property type="molecule type" value="Genomic_DNA"/>
</dbReference>
<dbReference type="Gene3D" id="3.20.20.140">
    <property type="entry name" value="Metal-dependent hydrolases"/>
    <property type="match status" value="1"/>
</dbReference>
<gene>
    <name evidence="3" type="primary">ureC_1</name>
    <name evidence="3" type="ORF">NCTC10005_01919</name>
</gene>
<dbReference type="GO" id="GO:0009039">
    <property type="term" value="F:urease activity"/>
    <property type="evidence" value="ECO:0007669"/>
    <property type="project" value="UniProtKB-EC"/>
</dbReference>
<dbReference type="EC" id="3.5.1.5" evidence="3"/>
<sequence>MIACAPMGGYQRLDSHAATGPLSSDVWRTGCCASRHRLTFVSQAADAQGITQQLNLQSATAVVKGCRTVKKADMIHNGLQPNITVDSQTYEVRVDGETDNQRTG</sequence>
<dbReference type="PANTHER" id="PTHR43440:SF1">
    <property type="entry name" value="UREASE"/>
    <property type="match status" value="1"/>
</dbReference>
<proteinExistence type="predicted"/>
<accession>A0A377LS75</accession>
<dbReference type="AlphaFoldDB" id="A0A377LS75"/>